<sequence>MADLSWPQRAALALGALLVVWAVADLVAGRAQLGVLHVATGLVVLAAAFRVRAARFAGTVLGVVFLVVFAYATSDTGGPLNAGPLGNGVHLLLGFTSVALALGCVRCEQRAARPHGRRAGRLP</sequence>
<evidence type="ECO:0000313" key="2">
    <source>
        <dbReference type="EMBL" id="RKT56577.1"/>
    </source>
</evidence>
<dbReference type="Proteomes" id="UP000282084">
    <property type="component" value="Unassembled WGS sequence"/>
</dbReference>
<gene>
    <name evidence="2" type="ORF">C8E97_5280</name>
</gene>
<organism evidence="2 3">
    <name type="scientific">Saccharothrix australiensis</name>
    <dbReference type="NCBI Taxonomy" id="2072"/>
    <lineage>
        <taxon>Bacteria</taxon>
        <taxon>Bacillati</taxon>
        <taxon>Actinomycetota</taxon>
        <taxon>Actinomycetes</taxon>
        <taxon>Pseudonocardiales</taxon>
        <taxon>Pseudonocardiaceae</taxon>
        <taxon>Saccharothrix</taxon>
    </lineage>
</organism>
<reference evidence="2 3" key="1">
    <citation type="submission" date="2018-10" db="EMBL/GenBank/DDBJ databases">
        <title>Sequencing the genomes of 1000 actinobacteria strains.</title>
        <authorList>
            <person name="Klenk H.-P."/>
        </authorList>
    </citation>
    <scope>NUCLEOTIDE SEQUENCE [LARGE SCALE GENOMIC DNA]</scope>
    <source>
        <strain evidence="2 3">DSM 43800</strain>
    </source>
</reference>
<keyword evidence="1" id="KW-0812">Transmembrane</keyword>
<evidence type="ECO:0000313" key="3">
    <source>
        <dbReference type="Proteomes" id="UP000282084"/>
    </source>
</evidence>
<feature type="transmembrane region" description="Helical" evidence="1">
    <location>
        <begin position="85"/>
        <end position="105"/>
    </location>
</feature>
<proteinExistence type="predicted"/>
<evidence type="ECO:0008006" key="4">
    <source>
        <dbReference type="Google" id="ProtNLM"/>
    </source>
</evidence>
<evidence type="ECO:0000256" key="1">
    <source>
        <dbReference type="SAM" id="Phobius"/>
    </source>
</evidence>
<keyword evidence="3" id="KW-1185">Reference proteome</keyword>
<dbReference type="RefSeq" id="WP_147455242.1">
    <property type="nucleotide sequence ID" value="NZ_RBXO01000001.1"/>
</dbReference>
<dbReference type="EMBL" id="RBXO01000001">
    <property type="protein sequence ID" value="RKT56577.1"/>
    <property type="molecule type" value="Genomic_DNA"/>
</dbReference>
<dbReference type="AlphaFoldDB" id="A0A495W676"/>
<comment type="caution">
    <text evidence="2">The sequence shown here is derived from an EMBL/GenBank/DDBJ whole genome shotgun (WGS) entry which is preliminary data.</text>
</comment>
<keyword evidence="1" id="KW-1133">Transmembrane helix</keyword>
<accession>A0A495W676</accession>
<name>A0A495W676_9PSEU</name>
<keyword evidence="1" id="KW-0472">Membrane</keyword>
<feature type="transmembrane region" description="Helical" evidence="1">
    <location>
        <begin position="32"/>
        <end position="49"/>
    </location>
</feature>
<protein>
    <recommendedName>
        <fullName evidence="4">DUF4383 domain-containing protein</fullName>
    </recommendedName>
</protein>
<feature type="transmembrane region" description="Helical" evidence="1">
    <location>
        <begin position="56"/>
        <end position="73"/>
    </location>
</feature>